<dbReference type="GO" id="GO:0016747">
    <property type="term" value="F:acyltransferase activity, transferring groups other than amino-acyl groups"/>
    <property type="evidence" value="ECO:0007669"/>
    <property type="project" value="InterPro"/>
</dbReference>
<dbReference type="SMART" id="SM00764">
    <property type="entry name" value="Citrate_ly_lig"/>
    <property type="match status" value="1"/>
</dbReference>
<dbReference type="Gene3D" id="3.40.50.620">
    <property type="entry name" value="HUPs"/>
    <property type="match status" value="1"/>
</dbReference>
<dbReference type="InterPro" id="IPR016181">
    <property type="entry name" value="Acyl_CoA_acyltransferase"/>
</dbReference>
<comment type="catalytic activity">
    <reaction evidence="3">
        <text>holo-[citrate lyase ACP] + acetate + ATP = acetyl-[citrate lyase ACP] + AMP + diphosphate</text>
        <dbReference type="Rhea" id="RHEA:23788"/>
        <dbReference type="Rhea" id="RHEA-COMP:10158"/>
        <dbReference type="Rhea" id="RHEA-COMP:13710"/>
        <dbReference type="ChEBI" id="CHEBI:30089"/>
        <dbReference type="ChEBI" id="CHEBI:30616"/>
        <dbReference type="ChEBI" id="CHEBI:33019"/>
        <dbReference type="ChEBI" id="CHEBI:82683"/>
        <dbReference type="ChEBI" id="CHEBI:137976"/>
        <dbReference type="ChEBI" id="CHEBI:456215"/>
        <dbReference type="EC" id="6.2.1.22"/>
    </reaction>
</comment>
<dbReference type="GO" id="GO:0008771">
    <property type="term" value="F:[citrate (pro-3S)-lyase] ligase activity"/>
    <property type="evidence" value="ECO:0007669"/>
    <property type="project" value="UniProtKB-EC"/>
</dbReference>
<gene>
    <name evidence="5" type="ORF">LY60_01995</name>
</gene>
<dbReference type="GO" id="GO:0016829">
    <property type="term" value="F:lyase activity"/>
    <property type="evidence" value="ECO:0007669"/>
    <property type="project" value="UniProtKB-KW"/>
</dbReference>
<dbReference type="PANTHER" id="PTHR40599:SF1">
    <property type="entry name" value="[CITRATE [PRO-3S]-LYASE] LIGASE"/>
    <property type="match status" value="1"/>
</dbReference>
<dbReference type="InterPro" id="IPR005216">
    <property type="entry name" value="Citrate_lyase_ligase"/>
</dbReference>
<comment type="function">
    <text evidence="3">Acetylation of prosthetic group (2-(5''-phosphoribosyl)-3'-dephosphocoenzyme-A) of the gamma subunit of citrate lyase.</text>
</comment>
<dbReference type="EC" id="6.2.1.22" evidence="3"/>
<dbReference type="Gene3D" id="3.40.630.30">
    <property type="match status" value="1"/>
</dbReference>
<feature type="domain" description="N-acetyltransferase" evidence="4">
    <location>
        <begin position="1"/>
        <end position="141"/>
    </location>
</feature>
<keyword evidence="2 3" id="KW-0067">ATP-binding</keyword>
<dbReference type="Proteomes" id="UP000315343">
    <property type="component" value="Unassembled WGS sequence"/>
</dbReference>
<evidence type="ECO:0000256" key="3">
    <source>
        <dbReference type="PIRNR" id="PIRNR005751"/>
    </source>
</evidence>
<dbReference type="NCBIfam" id="TIGR00125">
    <property type="entry name" value="cyt_tran_rel"/>
    <property type="match status" value="1"/>
</dbReference>
<dbReference type="PANTHER" id="PTHR40599">
    <property type="entry name" value="[CITRATE [PRO-3S]-LYASE] LIGASE"/>
    <property type="match status" value="1"/>
</dbReference>
<evidence type="ECO:0000256" key="2">
    <source>
        <dbReference type="ARBA" id="ARBA00022840"/>
    </source>
</evidence>
<protein>
    <recommendedName>
        <fullName evidence="3">[Citrate [pro-3S]-lyase] ligase</fullName>
        <ecNumber evidence="3">6.2.1.22</ecNumber>
    </recommendedName>
</protein>
<evidence type="ECO:0000313" key="6">
    <source>
        <dbReference type="Proteomes" id="UP000315343"/>
    </source>
</evidence>
<dbReference type="RefSeq" id="WP_145082833.1">
    <property type="nucleotide sequence ID" value="NZ_VLKH01000004.1"/>
</dbReference>
<dbReference type="PIRSF" id="PIRSF005751">
    <property type="entry name" value="Acet_citr_lig"/>
    <property type="match status" value="1"/>
</dbReference>
<dbReference type="Pfam" id="PF08218">
    <property type="entry name" value="Citrate_ly_lig"/>
    <property type="match status" value="1"/>
</dbReference>
<dbReference type="AlphaFoldDB" id="A0A562JC82"/>
<dbReference type="InterPro" id="IPR000182">
    <property type="entry name" value="GNAT_dom"/>
</dbReference>
<dbReference type="InterPro" id="IPR013166">
    <property type="entry name" value="Citrate_lyase_ligase_C"/>
</dbReference>
<keyword evidence="6" id="KW-1185">Reference proteome</keyword>
<dbReference type="PROSITE" id="PS51186">
    <property type="entry name" value="GNAT"/>
    <property type="match status" value="1"/>
</dbReference>
<dbReference type="SUPFAM" id="SSF52374">
    <property type="entry name" value="Nucleotidylyl transferase"/>
    <property type="match status" value="1"/>
</dbReference>
<organism evidence="5 6">
    <name type="scientific">Sedimentibacter saalensis</name>
    <dbReference type="NCBI Taxonomy" id="130788"/>
    <lineage>
        <taxon>Bacteria</taxon>
        <taxon>Bacillati</taxon>
        <taxon>Bacillota</taxon>
        <taxon>Tissierellia</taxon>
        <taxon>Sedimentibacter</taxon>
    </lineage>
</organism>
<keyword evidence="3 5" id="KW-0436">Ligase</keyword>
<dbReference type="InterPro" id="IPR004821">
    <property type="entry name" value="Cyt_trans-like"/>
</dbReference>
<comment type="caution">
    <text evidence="5">The sequence shown here is derived from an EMBL/GenBank/DDBJ whole genome shotgun (WGS) entry which is preliminary data.</text>
</comment>
<keyword evidence="1 3" id="KW-0547">Nucleotide-binding</keyword>
<keyword evidence="5" id="KW-0456">Lyase</keyword>
<dbReference type="OrthoDB" id="9779753at2"/>
<dbReference type="InterPro" id="IPR014729">
    <property type="entry name" value="Rossmann-like_a/b/a_fold"/>
</dbReference>
<evidence type="ECO:0000313" key="5">
    <source>
        <dbReference type="EMBL" id="TWH80733.1"/>
    </source>
</evidence>
<proteinExistence type="predicted"/>
<name>A0A562JC82_9FIRM</name>
<reference evidence="5 6" key="1">
    <citation type="submission" date="2019-07" db="EMBL/GenBank/DDBJ databases">
        <title>Genomic Encyclopedia of Type Strains, Phase I: the one thousand microbial genomes (KMG-I) project.</title>
        <authorList>
            <person name="Kyrpides N."/>
        </authorList>
    </citation>
    <scope>NUCLEOTIDE SEQUENCE [LARGE SCALE GENOMIC DNA]</scope>
    <source>
        <strain evidence="5 6">DSM 13558</strain>
    </source>
</reference>
<dbReference type="EMBL" id="VLKH01000004">
    <property type="protein sequence ID" value="TWH80733.1"/>
    <property type="molecule type" value="Genomic_DNA"/>
</dbReference>
<dbReference type="GO" id="GO:0005524">
    <property type="term" value="F:ATP binding"/>
    <property type="evidence" value="ECO:0007669"/>
    <property type="project" value="UniProtKB-UniRule"/>
</dbReference>
<evidence type="ECO:0000259" key="4">
    <source>
        <dbReference type="PROSITE" id="PS51186"/>
    </source>
</evidence>
<accession>A0A562JC82</accession>
<dbReference type="NCBIfam" id="TIGR00124">
    <property type="entry name" value="cit_ly_ligase"/>
    <property type="match status" value="1"/>
</dbReference>
<sequence length="345" mass="38567">MGYETFYEEFGFPLKGSKLEKLKNFLKTENLSYDEGIEFTVNLCLSDGKIAATGSLQGNVLKCIAVADEQQGEGLAAKIVTLLTSKGFENGHSHMFLFTKTENINIFSDLGFYLIAETKDAALMENIKGGIRDFVNSIKGEHNSDNAGAIVLNCNPFTNGHLYLVETAAKMCSILHLFVVSEDKSIFPAGDRYELVKRGVEHLNNVVVHPTSDYLISSATFPTYFMKDTYKAGDINCMLDLTIFCQHFAKPLNITRRFVGTEPFDVVTASYNIMMKKFLGERGIEVIEIPRFEEDNVPVSASLVRKLMAEGNLDEIKKIVPRTTFEYIISGRGMKIAEKLRNSRV</sequence>
<evidence type="ECO:0000256" key="1">
    <source>
        <dbReference type="ARBA" id="ARBA00022741"/>
    </source>
</evidence>
<dbReference type="SUPFAM" id="SSF55729">
    <property type="entry name" value="Acyl-CoA N-acyltransferases (Nat)"/>
    <property type="match status" value="1"/>
</dbReference>